<keyword evidence="1" id="KW-0597">Phosphoprotein</keyword>
<dbReference type="CDD" id="cd16012">
    <property type="entry name" value="ALP"/>
    <property type="match status" value="1"/>
</dbReference>
<dbReference type="AlphaFoldDB" id="A0A379LNH9"/>
<feature type="binding site" evidence="3">
    <location>
        <position position="190"/>
    </location>
    <ligand>
        <name>Mg(2+)</name>
        <dbReference type="ChEBI" id="CHEBI:18420"/>
    </ligand>
</feature>
<feature type="binding site" evidence="3">
    <location>
        <position position="360"/>
    </location>
    <ligand>
        <name>Zn(2+)</name>
        <dbReference type="ChEBI" id="CHEBI:29105"/>
        <label>2</label>
    </ligand>
</feature>
<dbReference type="Proteomes" id="UP000254123">
    <property type="component" value="Unassembled WGS sequence"/>
</dbReference>
<dbReference type="RefSeq" id="WP_028857828.1">
    <property type="nucleotide sequence ID" value="NZ_CAJHAQ010000001.1"/>
</dbReference>
<feature type="binding site" evidence="3">
    <location>
        <position position="397"/>
    </location>
    <ligand>
        <name>Zn(2+)</name>
        <dbReference type="ChEBI" id="CHEBI:29105"/>
        <label>2</label>
    </ligand>
</feature>
<comment type="similarity">
    <text evidence="4">Belongs to the alkaline phosphatase family.</text>
</comment>
<evidence type="ECO:0000313" key="6">
    <source>
        <dbReference type="EMBL" id="SUD92150.1"/>
    </source>
</evidence>
<feature type="binding site" evidence="3">
    <location>
        <position position="351"/>
    </location>
    <ligand>
        <name>Mg(2+)</name>
        <dbReference type="ChEBI" id="CHEBI:18420"/>
    </ligand>
</feature>
<dbReference type="InterPro" id="IPR001952">
    <property type="entry name" value="Alkaline_phosphatase"/>
</dbReference>
<keyword evidence="5" id="KW-0732">Signal</keyword>
<feature type="binding site" evidence="3">
    <location>
        <position position="188"/>
    </location>
    <ligand>
        <name>Mg(2+)</name>
        <dbReference type="ChEBI" id="CHEBI:18420"/>
    </ligand>
</feature>
<dbReference type="PRINTS" id="PR00113">
    <property type="entry name" value="ALKPHPHTASE"/>
</dbReference>
<evidence type="ECO:0000256" key="3">
    <source>
        <dbReference type="PIRSR" id="PIRSR601952-2"/>
    </source>
</evidence>
<reference evidence="6 7" key="1">
    <citation type="submission" date="2018-06" db="EMBL/GenBank/DDBJ databases">
        <authorList>
            <consortium name="Pathogen Informatics"/>
            <person name="Doyle S."/>
        </authorList>
    </citation>
    <scope>NUCLEOTIDE SEQUENCE [LARGE SCALE GENOMIC DNA]</scope>
    <source>
        <strain evidence="6 7">NCTC10526</strain>
    </source>
</reference>
<feature type="binding site" evidence="3">
    <location>
        <position position="356"/>
    </location>
    <ligand>
        <name>Zn(2+)</name>
        <dbReference type="ChEBI" id="CHEBI:29105"/>
        <label>2</label>
    </ligand>
</feature>
<organism evidence="6 7">
    <name type="scientific">Psychrobacter phenylpyruvicus</name>
    <dbReference type="NCBI Taxonomy" id="29432"/>
    <lineage>
        <taxon>Bacteria</taxon>
        <taxon>Pseudomonadati</taxon>
        <taxon>Pseudomonadota</taxon>
        <taxon>Gammaproteobacteria</taxon>
        <taxon>Moraxellales</taxon>
        <taxon>Moraxellaceae</taxon>
        <taxon>Psychrobacter</taxon>
    </lineage>
</organism>
<keyword evidence="7" id="KW-1185">Reference proteome</keyword>
<comment type="cofactor">
    <cofactor evidence="3">
        <name>Zn(2+)</name>
        <dbReference type="ChEBI" id="CHEBI:29105"/>
    </cofactor>
    <text evidence="3">Binds 2 Zn(2+) ions.</text>
</comment>
<accession>A0A379LNH9</accession>
<dbReference type="EMBL" id="UGVC01000001">
    <property type="protein sequence ID" value="SUD92150.1"/>
    <property type="molecule type" value="Genomic_DNA"/>
</dbReference>
<dbReference type="EC" id="3.1.3.1" evidence="6"/>
<evidence type="ECO:0000256" key="4">
    <source>
        <dbReference type="RuleBase" id="RU003946"/>
    </source>
</evidence>
<keyword evidence="3" id="KW-0862">Zinc</keyword>
<sequence length="538" mass="57640">MTTKKTRPTHNRVFKIALNAVVAATLAGLCSTSMAKVLPDYQTNDPWFTDAKASVAQKASASKDLGQAKNVILFVGDGMGISTLTAARILDGQQKGMLGEENYLSFERYPNTALIKTYNTNQQTPDSAGTMTAMVSGVKTRAGVLNIAPDALRANCASSKDRELTTLFEYAEAQGLSTGVVTTARLTHATPAATYAKTSERNWESDDKLTDEAKMNGCKDIATQFVEFGTKPGQGDGIDVAFGGGRRHFISKDTVDSEGKKGKRTDGKNLVDIWKTRTGGVYIEDKKGFDALANDTDKVLGLFNSSHMQYESDRGNDKSGEPSLIEMTAKAIQLLENRSAKTGKGYVLVVESGRIDHAHHAGNAYNALEDTIEYSEAIDKAQKMAGDDTLIMVTADHSHVFTIAGYPKRGNPILGKVSGTDEHGLPKSEPELALDNKPYTTLSYGNGLGYRDLGQETDADAAYDAGPEAGRRDLTNIDTTQPGYHQEALVPLDSESHAGEDVSLHATGPGSAYVQGVMEQNAVFHVINKALGLGVVAK</sequence>
<evidence type="ECO:0000256" key="2">
    <source>
        <dbReference type="PIRSR" id="PIRSR601952-1"/>
    </source>
</evidence>
<dbReference type="SMART" id="SM00098">
    <property type="entry name" value="alkPPc"/>
    <property type="match status" value="1"/>
</dbReference>
<feature type="active site" description="Phosphoserine intermediate" evidence="2">
    <location>
        <position position="127"/>
    </location>
</feature>
<keyword evidence="3" id="KW-0479">Metal-binding</keyword>
<dbReference type="Gene3D" id="3.40.720.10">
    <property type="entry name" value="Alkaline Phosphatase, subunit A"/>
    <property type="match status" value="1"/>
</dbReference>
<feature type="binding site" evidence="3">
    <location>
        <position position="497"/>
    </location>
    <ligand>
        <name>Zn(2+)</name>
        <dbReference type="ChEBI" id="CHEBI:29105"/>
        <label>2</label>
    </ligand>
</feature>
<feature type="binding site" evidence="3">
    <location>
        <position position="77"/>
    </location>
    <ligand>
        <name>Mg(2+)</name>
        <dbReference type="ChEBI" id="CHEBI:18420"/>
    </ligand>
</feature>
<evidence type="ECO:0000256" key="5">
    <source>
        <dbReference type="SAM" id="SignalP"/>
    </source>
</evidence>
<dbReference type="PANTHER" id="PTHR11596">
    <property type="entry name" value="ALKALINE PHOSPHATASE"/>
    <property type="match status" value="1"/>
</dbReference>
<gene>
    <name evidence="6" type="primary">phoA_2</name>
    <name evidence="6" type="ORF">NCTC10526_02531</name>
</gene>
<feature type="chain" id="PRO_5016648095" evidence="5">
    <location>
        <begin position="36"/>
        <end position="538"/>
    </location>
</feature>
<keyword evidence="3" id="KW-0460">Magnesium</keyword>
<dbReference type="STRING" id="1123034.GCA_000685805_00138"/>
<comment type="cofactor">
    <cofactor evidence="3">
        <name>Mg(2+)</name>
        <dbReference type="ChEBI" id="CHEBI:18420"/>
    </cofactor>
    <text evidence="3">Binds 1 Mg(2+) ion.</text>
</comment>
<name>A0A379LNH9_9GAMM</name>
<feature type="binding site" evidence="3">
    <location>
        <position position="396"/>
    </location>
    <ligand>
        <name>Zn(2+)</name>
        <dbReference type="ChEBI" id="CHEBI:29105"/>
        <label>2</label>
    </ligand>
</feature>
<evidence type="ECO:0000313" key="7">
    <source>
        <dbReference type="Proteomes" id="UP000254123"/>
    </source>
</evidence>
<dbReference type="GO" id="GO:0046872">
    <property type="term" value="F:metal ion binding"/>
    <property type="evidence" value="ECO:0007669"/>
    <property type="project" value="UniProtKB-KW"/>
</dbReference>
<proteinExistence type="inferred from homology"/>
<dbReference type="InterPro" id="IPR017850">
    <property type="entry name" value="Alkaline_phosphatase_core_sf"/>
</dbReference>
<dbReference type="Pfam" id="PF00245">
    <property type="entry name" value="Alk_phosphatase"/>
    <property type="match status" value="1"/>
</dbReference>
<dbReference type="GO" id="GO:0004035">
    <property type="term" value="F:alkaline phosphatase activity"/>
    <property type="evidence" value="ECO:0007669"/>
    <property type="project" value="UniProtKB-EC"/>
</dbReference>
<protein>
    <submittedName>
        <fullName evidence="6">Alkaline phosphatase</fullName>
        <ecNumber evidence="6">3.1.3.1</ecNumber>
    </submittedName>
</protein>
<feature type="binding site" evidence="3">
    <location>
        <position position="77"/>
    </location>
    <ligand>
        <name>Zn(2+)</name>
        <dbReference type="ChEBI" id="CHEBI:29105"/>
        <label>2</label>
    </ligand>
</feature>
<dbReference type="SUPFAM" id="SSF53649">
    <property type="entry name" value="Alkaline phosphatase-like"/>
    <property type="match status" value="1"/>
</dbReference>
<evidence type="ECO:0000256" key="1">
    <source>
        <dbReference type="ARBA" id="ARBA00022553"/>
    </source>
</evidence>
<feature type="signal peptide" evidence="5">
    <location>
        <begin position="1"/>
        <end position="35"/>
    </location>
</feature>
<keyword evidence="6" id="KW-0378">Hydrolase</keyword>
<dbReference type="PANTHER" id="PTHR11596:SF5">
    <property type="entry name" value="ALKALINE PHOSPHATASE"/>
    <property type="match status" value="1"/>
</dbReference>